<sequence length="777" mass="90352">MQAGKGERLMIKNLWQNRRSVILSWLLSYLSILLLPILISVFVYQESSKALEGEIHRANEALLSQVRENIDNQLDSITRLNSEITWHTKVQDLMFTDKLGKNDYQFSLYQIVQELRKFKTPYAQITNYYVYYSPGDVVLSPEVMRSSKEMYDEFHKDSAFSYEAWMAMLHNQYSGFIPLTYRDERGSTRQSIAYVTHLSSKEKEKPEGTVVIYIDSDKLLHAVQNVQLFNGGEVLLLDQENRALLSSKGETYKEQDSETYFIHSKFPGLTYVTTVPSNLVWQKAIKVRNFTIFSIFLSIFGGGLLTYFFLRRNYNPISRIVQTFRDKSDVSIDTGHNEFQFIQHMISNTLTEKEQVNVRLMQQNYLLRSNFMTRLLKGRLENQISLEDSLTAYRMQFDNEYFAVLLFYVEANDVFFDTINGSETDKLKLLQFIVTNVVEEIINTKHTGYMTEMDDMLACIINFNSKGRDEDLSELRQIASQAQQFLKNKYKIDLTVSISSVHTSIAGITSAYKESVDAMEYKLILGDKEILSFDEIRKETLADITDGYYYPLQLEQHLINFMKIGDYDKAKEALDDIIERNLKNNPISVSLARCLMFDLVSTMVKALHEIGDVLNVSHVMSLERIEKLTECESIQDMHVQLTRMLKEVCDITLDKRKSNQLQSRQNELDELSQSMIDYIREQYHNVNLNITMIGDRFQMRPTYLSRLFKEQTGEGLLDYINKVRIEKAKELIMNQKLTMHEISTLVGFSESNTFIRTFKKHEGVTPGKFKEISVHLS</sequence>
<dbReference type="SMART" id="SM00342">
    <property type="entry name" value="HTH_ARAC"/>
    <property type="match status" value="1"/>
</dbReference>
<protein>
    <submittedName>
        <fullName evidence="6">AraC family transcriptional regulator</fullName>
    </submittedName>
</protein>
<keyword evidence="4" id="KW-0472">Membrane</keyword>
<evidence type="ECO:0000259" key="5">
    <source>
        <dbReference type="PROSITE" id="PS01124"/>
    </source>
</evidence>
<dbReference type="Proteomes" id="UP000250369">
    <property type="component" value="Unassembled WGS sequence"/>
</dbReference>
<dbReference type="PANTHER" id="PTHR43280">
    <property type="entry name" value="ARAC-FAMILY TRANSCRIPTIONAL REGULATOR"/>
    <property type="match status" value="1"/>
</dbReference>
<dbReference type="PANTHER" id="PTHR43280:SF2">
    <property type="entry name" value="HTH-TYPE TRANSCRIPTIONAL REGULATOR EXSA"/>
    <property type="match status" value="1"/>
</dbReference>
<dbReference type="InterPro" id="IPR018060">
    <property type="entry name" value="HTH_AraC"/>
</dbReference>
<dbReference type="InterPro" id="IPR009057">
    <property type="entry name" value="Homeodomain-like_sf"/>
</dbReference>
<dbReference type="PROSITE" id="PS01124">
    <property type="entry name" value="HTH_ARAC_FAMILY_2"/>
    <property type="match status" value="1"/>
</dbReference>
<evidence type="ECO:0000256" key="1">
    <source>
        <dbReference type="ARBA" id="ARBA00023015"/>
    </source>
</evidence>
<feature type="domain" description="HTH araC/xylS-type" evidence="5">
    <location>
        <begin position="673"/>
        <end position="772"/>
    </location>
</feature>
<evidence type="ECO:0000313" key="7">
    <source>
        <dbReference type="Proteomes" id="UP000250369"/>
    </source>
</evidence>
<dbReference type="GO" id="GO:0003700">
    <property type="term" value="F:DNA-binding transcription factor activity"/>
    <property type="evidence" value="ECO:0007669"/>
    <property type="project" value="InterPro"/>
</dbReference>
<dbReference type="Gene3D" id="1.10.10.60">
    <property type="entry name" value="Homeodomain-like"/>
    <property type="match status" value="2"/>
</dbReference>
<dbReference type="AlphaFoldDB" id="A0A329LTJ4"/>
<evidence type="ECO:0000313" key="6">
    <source>
        <dbReference type="EMBL" id="RAV09903.1"/>
    </source>
</evidence>
<accession>A0A329LTJ4</accession>
<evidence type="ECO:0000256" key="4">
    <source>
        <dbReference type="SAM" id="Phobius"/>
    </source>
</evidence>
<name>A0A329LTJ4_9BACL</name>
<keyword evidence="4" id="KW-0812">Transmembrane</keyword>
<dbReference type="EMBL" id="QMFB01000046">
    <property type="protein sequence ID" value="RAV09903.1"/>
    <property type="molecule type" value="Genomic_DNA"/>
</dbReference>
<dbReference type="Pfam" id="PF12833">
    <property type="entry name" value="HTH_18"/>
    <property type="match status" value="1"/>
</dbReference>
<dbReference type="GO" id="GO:0043565">
    <property type="term" value="F:sequence-specific DNA binding"/>
    <property type="evidence" value="ECO:0007669"/>
    <property type="project" value="InterPro"/>
</dbReference>
<dbReference type="PROSITE" id="PS00041">
    <property type="entry name" value="HTH_ARAC_FAMILY_1"/>
    <property type="match status" value="1"/>
</dbReference>
<keyword evidence="7" id="KW-1185">Reference proteome</keyword>
<dbReference type="SUPFAM" id="SSF46689">
    <property type="entry name" value="Homeodomain-like"/>
    <property type="match status" value="1"/>
</dbReference>
<reference evidence="6 7" key="1">
    <citation type="journal article" date="2009" name="Int. J. Syst. Evol. Microbiol.">
        <title>Paenibacillus contaminans sp. nov., isolated from a contaminated laboratory plate.</title>
        <authorList>
            <person name="Chou J.H."/>
            <person name="Lee J.H."/>
            <person name="Lin M.C."/>
            <person name="Chang P.S."/>
            <person name="Arun A.B."/>
            <person name="Young C.C."/>
            <person name="Chen W.M."/>
        </authorList>
    </citation>
    <scope>NUCLEOTIDE SEQUENCE [LARGE SCALE GENOMIC DNA]</scope>
    <source>
        <strain evidence="6 7">CKOBP-6</strain>
    </source>
</reference>
<evidence type="ECO:0000256" key="3">
    <source>
        <dbReference type="ARBA" id="ARBA00023163"/>
    </source>
</evidence>
<gene>
    <name evidence="6" type="ORF">DQG23_38625</name>
</gene>
<keyword evidence="2" id="KW-0238">DNA-binding</keyword>
<dbReference type="InterPro" id="IPR018062">
    <property type="entry name" value="HTH_AraC-typ_CS"/>
</dbReference>
<feature type="transmembrane region" description="Helical" evidence="4">
    <location>
        <begin position="21"/>
        <end position="44"/>
    </location>
</feature>
<keyword evidence="1" id="KW-0805">Transcription regulation</keyword>
<keyword evidence="4" id="KW-1133">Transmembrane helix</keyword>
<organism evidence="6 7">
    <name type="scientific">Paenibacillus contaminans</name>
    <dbReference type="NCBI Taxonomy" id="450362"/>
    <lineage>
        <taxon>Bacteria</taxon>
        <taxon>Bacillati</taxon>
        <taxon>Bacillota</taxon>
        <taxon>Bacilli</taxon>
        <taxon>Bacillales</taxon>
        <taxon>Paenibacillaceae</taxon>
        <taxon>Paenibacillus</taxon>
    </lineage>
</organism>
<evidence type="ECO:0000256" key="2">
    <source>
        <dbReference type="ARBA" id="ARBA00023125"/>
    </source>
</evidence>
<proteinExistence type="predicted"/>
<keyword evidence="3" id="KW-0804">Transcription</keyword>
<comment type="caution">
    <text evidence="6">The sequence shown here is derived from an EMBL/GenBank/DDBJ whole genome shotgun (WGS) entry which is preliminary data.</text>
</comment>